<evidence type="ECO:0000256" key="4">
    <source>
        <dbReference type="ARBA" id="ARBA00022692"/>
    </source>
</evidence>
<evidence type="ECO:0000313" key="11">
    <source>
        <dbReference type="EMBL" id="EPS61822.1"/>
    </source>
</evidence>
<gene>
    <name evidence="11" type="ORF">M569_12973</name>
</gene>
<evidence type="ECO:0000256" key="2">
    <source>
        <dbReference type="ARBA" id="ARBA00009187"/>
    </source>
</evidence>
<feature type="non-terminal residue" evidence="11">
    <location>
        <position position="1"/>
    </location>
</feature>
<keyword evidence="4 10" id="KW-0812">Transmembrane</keyword>
<name>S8DPV2_9LAMI</name>
<dbReference type="Proteomes" id="UP000015453">
    <property type="component" value="Unassembled WGS sequence"/>
</dbReference>
<dbReference type="GO" id="GO:0032366">
    <property type="term" value="P:intracellular sterol transport"/>
    <property type="evidence" value="ECO:0007669"/>
    <property type="project" value="UniProtKB-UniRule"/>
</dbReference>
<keyword evidence="3 10" id="KW-0813">Transport</keyword>
<dbReference type="GO" id="GO:0097036">
    <property type="term" value="P:regulation of plasma membrane sterol distribution"/>
    <property type="evidence" value="ECO:0007669"/>
    <property type="project" value="UniProtKB-UniRule"/>
</dbReference>
<reference evidence="11 12" key="1">
    <citation type="journal article" date="2013" name="BMC Genomics">
        <title>The miniature genome of a carnivorous plant Genlisea aurea contains a low number of genes and short non-coding sequences.</title>
        <authorList>
            <person name="Leushkin E.V."/>
            <person name="Sutormin R.A."/>
            <person name="Nabieva E.R."/>
            <person name="Penin A.A."/>
            <person name="Kondrashov A.S."/>
            <person name="Logacheva M.D."/>
        </authorList>
    </citation>
    <scope>NUCLEOTIDE SEQUENCE [LARGE SCALE GENOMIC DNA]</scope>
</reference>
<dbReference type="PANTHER" id="PTHR14467:SF0">
    <property type="entry name" value="PROTEIN ARV1"/>
    <property type="match status" value="1"/>
</dbReference>
<keyword evidence="7 10" id="KW-0445">Lipid transport</keyword>
<dbReference type="Pfam" id="PF04161">
    <property type="entry name" value="Arv1"/>
    <property type="match status" value="1"/>
</dbReference>
<evidence type="ECO:0000256" key="8">
    <source>
        <dbReference type="ARBA" id="ARBA00023098"/>
    </source>
</evidence>
<comment type="function">
    <text evidence="10">Mediator of sterol homeostasis involved in sterol uptake, trafficking and distribution into membranes.</text>
</comment>
<dbReference type="AlphaFoldDB" id="S8DPV2"/>
<evidence type="ECO:0000256" key="10">
    <source>
        <dbReference type="RuleBase" id="RU368065"/>
    </source>
</evidence>
<keyword evidence="10" id="KW-0746">Sphingolipid metabolism</keyword>
<comment type="function">
    <text evidence="10">Regulates also the sphingolipid metabolism.</text>
</comment>
<keyword evidence="9 10" id="KW-0472">Membrane</keyword>
<feature type="transmembrane region" description="Helical" evidence="10">
    <location>
        <begin position="115"/>
        <end position="136"/>
    </location>
</feature>
<evidence type="ECO:0000256" key="1">
    <source>
        <dbReference type="ARBA" id="ARBA00004477"/>
    </source>
</evidence>
<proteinExistence type="inferred from homology"/>
<evidence type="ECO:0000313" key="12">
    <source>
        <dbReference type="Proteomes" id="UP000015453"/>
    </source>
</evidence>
<comment type="caution">
    <text evidence="11">The sequence shown here is derived from an EMBL/GenBank/DDBJ whole genome shotgun (WGS) entry which is preliminary data.</text>
</comment>
<accession>S8DPV2</accession>
<keyword evidence="5 10" id="KW-0256">Endoplasmic reticulum</keyword>
<feature type="non-terminal residue" evidence="11">
    <location>
        <position position="213"/>
    </location>
</feature>
<feature type="transmembrane region" description="Helical" evidence="10">
    <location>
        <begin position="78"/>
        <end position="95"/>
    </location>
</feature>
<protein>
    <recommendedName>
        <fullName evidence="10">Protein ARV</fullName>
    </recommendedName>
</protein>
<evidence type="ECO:0000256" key="7">
    <source>
        <dbReference type="ARBA" id="ARBA00023055"/>
    </source>
</evidence>
<organism evidence="11 12">
    <name type="scientific">Genlisea aurea</name>
    <dbReference type="NCBI Taxonomy" id="192259"/>
    <lineage>
        <taxon>Eukaryota</taxon>
        <taxon>Viridiplantae</taxon>
        <taxon>Streptophyta</taxon>
        <taxon>Embryophyta</taxon>
        <taxon>Tracheophyta</taxon>
        <taxon>Spermatophyta</taxon>
        <taxon>Magnoliopsida</taxon>
        <taxon>eudicotyledons</taxon>
        <taxon>Gunneridae</taxon>
        <taxon>Pentapetalae</taxon>
        <taxon>asterids</taxon>
        <taxon>lamiids</taxon>
        <taxon>Lamiales</taxon>
        <taxon>Lentibulariaceae</taxon>
        <taxon>Genlisea</taxon>
    </lineage>
</organism>
<evidence type="ECO:0000256" key="6">
    <source>
        <dbReference type="ARBA" id="ARBA00022989"/>
    </source>
</evidence>
<dbReference type="InterPro" id="IPR007290">
    <property type="entry name" value="Arv1"/>
</dbReference>
<dbReference type="GO" id="GO:0016125">
    <property type="term" value="P:sterol metabolic process"/>
    <property type="evidence" value="ECO:0007669"/>
    <property type="project" value="UniProtKB-UniRule"/>
</dbReference>
<comment type="similarity">
    <text evidence="2 10">Belongs to the ARV1 family.</text>
</comment>
<dbReference type="GO" id="GO:0005789">
    <property type="term" value="C:endoplasmic reticulum membrane"/>
    <property type="evidence" value="ECO:0007669"/>
    <property type="project" value="UniProtKB-SubCell"/>
</dbReference>
<sequence length="213" mass="24274">TTGFRCVQCGSPVEALYIQYSPGNIRLSKCGNCKSVADEYVECEMMILVIDLILHKPKAYRHVYFNVLSRGDANLQSLLWKLVLTFIFLDLYKAWKWNAKQMEWPSTSSLTSFSLEIGTMLIHVVFRNITFLYFLLHSASKFLREPAGLNGWKQMMVAILLSSYFKMFLVAMMVWEMPSSMIFIVEIFVLSSNVVAIEVMTNSGMVKSIAVCG</sequence>
<dbReference type="GO" id="GO:0005794">
    <property type="term" value="C:Golgi apparatus"/>
    <property type="evidence" value="ECO:0007669"/>
    <property type="project" value="TreeGrafter"/>
</dbReference>
<dbReference type="GO" id="GO:0032541">
    <property type="term" value="C:cortical endoplasmic reticulum"/>
    <property type="evidence" value="ECO:0007669"/>
    <property type="project" value="TreeGrafter"/>
</dbReference>
<evidence type="ECO:0000256" key="3">
    <source>
        <dbReference type="ARBA" id="ARBA00022448"/>
    </source>
</evidence>
<feature type="transmembrane region" description="Helical" evidence="10">
    <location>
        <begin position="157"/>
        <end position="175"/>
    </location>
</feature>
<keyword evidence="8 10" id="KW-0443">Lipid metabolism</keyword>
<dbReference type="OrthoDB" id="2192830at2759"/>
<dbReference type="EMBL" id="AUSU01006575">
    <property type="protein sequence ID" value="EPS61822.1"/>
    <property type="molecule type" value="Genomic_DNA"/>
</dbReference>
<dbReference type="GO" id="GO:0006665">
    <property type="term" value="P:sphingolipid metabolic process"/>
    <property type="evidence" value="ECO:0007669"/>
    <property type="project" value="UniProtKB-UniRule"/>
</dbReference>
<comment type="subcellular location">
    <subcellularLocation>
        <location evidence="1 10">Endoplasmic reticulum membrane</location>
        <topology evidence="1 10">Multi-pass membrane protein</topology>
    </subcellularLocation>
</comment>
<keyword evidence="12" id="KW-1185">Reference proteome</keyword>
<evidence type="ECO:0000256" key="9">
    <source>
        <dbReference type="ARBA" id="ARBA00023136"/>
    </source>
</evidence>
<keyword evidence="6 10" id="KW-1133">Transmembrane helix</keyword>
<feature type="transmembrane region" description="Helical" evidence="10">
    <location>
        <begin position="181"/>
        <end position="200"/>
    </location>
</feature>
<dbReference type="PANTHER" id="PTHR14467">
    <property type="entry name" value="ARV1"/>
    <property type="match status" value="1"/>
</dbReference>
<evidence type="ECO:0000256" key="5">
    <source>
        <dbReference type="ARBA" id="ARBA00022824"/>
    </source>
</evidence>